<evidence type="ECO:0000256" key="1">
    <source>
        <dbReference type="ARBA" id="ARBA00004496"/>
    </source>
</evidence>
<dbReference type="GO" id="GO:1990108">
    <property type="term" value="P:protein linear deubiquitination"/>
    <property type="evidence" value="ECO:0007669"/>
    <property type="project" value="InterPro"/>
</dbReference>
<evidence type="ECO:0000256" key="5">
    <source>
        <dbReference type="PIRSR" id="PIRSR623237-2"/>
    </source>
</evidence>
<dbReference type="GO" id="GO:0005737">
    <property type="term" value="C:cytoplasm"/>
    <property type="evidence" value="ECO:0007669"/>
    <property type="project" value="UniProtKB-SubCell"/>
</dbReference>
<dbReference type="PRINTS" id="PR02055">
    <property type="entry name" value="PROTEINF105"/>
</dbReference>
<evidence type="ECO:0000256" key="2">
    <source>
        <dbReference type="ARBA" id="ARBA00010267"/>
    </source>
</evidence>
<feature type="active site" evidence="4">
    <location>
        <position position="229"/>
    </location>
</feature>
<feature type="region of interest" description="Disordered" evidence="6">
    <location>
        <begin position="1"/>
        <end position="50"/>
    </location>
</feature>
<feature type="region of interest" description="Linear diubiquitin binding" evidence="5">
    <location>
        <begin position="197"/>
        <end position="198"/>
    </location>
</feature>
<keyword evidence="8" id="KW-1185">Reference proteome</keyword>
<dbReference type="Proteomes" id="UP001165289">
    <property type="component" value="Unassembled WGS sequence"/>
</dbReference>
<feature type="active site" description="Nucleophile" evidence="4">
    <location>
        <position position="232"/>
    </location>
</feature>
<proteinExistence type="inferred from homology"/>
<dbReference type="EMBL" id="JAKMXF010000322">
    <property type="protein sequence ID" value="KAI6649121.1"/>
    <property type="molecule type" value="Genomic_DNA"/>
</dbReference>
<comment type="similarity">
    <text evidence="2">Belongs to the peptidase C65 family. Otulin subfamily.</text>
</comment>
<feature type="active site" evidence="4">
    <location>
        <position position="457"/>
    </location>
</feature>
<dbReference type="Pfam" id="PF16218">
    <property type="entry name" value="Peptidase_C101"/>
    <property type="match status" value="1"/>
</dbReference>
<accession>A0AAV7JKY6</accession>
<gene>
    <name evidence="7" type="ORF">LOD99_6841</name>
</gene>
<evidence type="ECO:0000256" key="3">
    <source>
        <dbReference type="ARBA" id="ARBA00022490"/>
    </source>
</evidence>
<feature type="compositionally biased region" description="Polar residues" evidence="6">
    <location>
        <begin position="1"/>
        <end position="12"/>
    </location>
</feature>
<feature type="region of interest" description="Linear diubiquitin binding" evidence="5">
    <location>
        <begin position="454"/>
        <end position="456"/>
    </location>
</feature>
<dbReference type="InterPro" id="IPR023235">
    <property type="entry name" value="FAM105"/>
</dbReference>
<reference evidence="7 8" key="1">
    <citation type="journal article" date="2023" name="BMC Biol.">
        <title>The compact genome of the sponge Oopsacas minuta (Hexactinellida) is lacking key metazoan core genes.</title>
        <authorList>
            <person name="Santini S."/>
            <person name="Schenkelaars Q."/>
            <person name="Jourda C."/>
            <person name="Duchesne M."/>
            <person name="Belahbib H."/>
            <person name="Rocher C."/>
            <person name="Selva M."/>
            <person name="Riesgo A."/>
            <person name="Vervoort M."/>
            <person name="Leys S.P."/>
            <person name="Kodjabachian L."/>
            <person name="Le Bivic A."/>
            <person name="Borchiellini C."/>
            <person name="Claverie J.M."/>
            <person name="Renard E."/>
        </authorList>
    </citation>
    <scope>NUCLEOTIDE SEQUENCE [LARGE SCALE GENOMIC DNA]</scope>
    <source>
        <strain evidence="7">SPO-2</strain>
    </source>
</reference>
<dbReference type="PANTHER" id="PTHR33662:SF1">
    <property type="entry name" value="INACTIVE UBIQUITIN THIOESTERASE OTULINL"/>
    <property type="match status" value="1"/>
</dbReference>
<evidence type="ECO:0000313" key="8">
    <source>
        <dbReference type="Proteomes" id="UP001165289"/>
    </source>
</evidence>
<evidence type="ECO:0000256" key="6">
    <source>
        <dbReference type="SAM" id="MobiDB-lite"/>
    </source>
</evidence>
<protein>
    <submittedName>
        <fullName evidence="7">Ubiquitin thioesterase otulin</fullName>
    </submittedName>
</protein>
<feature type="region of interest" description="Linear diubiquitin binding" evidence="5">
    <location>
        <begin position="227"/>
        <end position="229"/>
    </location>
</feature>
<comment type="caution">
    <text evidence="7">The sequence shown here is derived from an EMBL/GenBank/DDBJ whole genome shotgun (WGS) entry which is preliminary data.</text>
</comment>
<dbReference type="PRINTS" id="PR02057">
    <property type="entry name" value="PROTEINF105B"/>
</dbReference>
<sequence>MFSKNKNSSSVFLSRDKSSGTNGPMNRHSVEVAKPPKRDLPNSNDVKRKNMHKDRLIFLTPQEHSSQNPDQIFISVAMEKKRFFGRFKQNKADTEMVSIGFGYPQRRNTGTGNMNPNSRHNRLSTTSLTVTNIAGDTSPQGGESLLQGWYRGVCRAFKRPDNKQFRQAESQPDLFTQQIKRYSIEQEFDIMAYANKEWATTKPNAIRMKNGYKRVQSIGYLFIRRVRGDNYCALRSILFQILTLSDISKTVLAIFPTLNKAIERLDYVSGQHGNCVKNWSFGQNTKLRAGKKNPMIDLRECIEAFYDICEKLKLKSHEARRKIVVDQLNEQSAGVFQLDAKLMEFVKFLMFSQAVDLYQKQDQGKEIPDWFLFLTLRDNSSSLQEFFEYHLNRVGDTLGLEQIEMFLLGKALNVRIQVFRLKCIGEQDFETLYPPKGDSSLPNTAVTLPLSAEDDRHYNVVY</sequence>
<name>A0AAV7JKY6_9METZ</name>
<comment type="subcellular location">
    <subcellularLocation>
        <location evidence="1">Cytoplasm</location>
    </subcellularLocation>
</comment>
<evidence type="ECO:0000256" key="4">
    <source>
        <dbReference type="PIRSR" id="PIRSR623237-1"/>
    </source>
</evidence>
<keyword evidence="3" id="KW-0963">Cytoplasm</keyword>
<evidence type="ECO:0000313" key="7">
    <source>
        <dbReference type="EMBL" id="KAI6649121.1"/>
    </source>
</evidence>
<dbReference type="AlphaFoldDB" id="A0AAV7JKY6"/>
<feature type="compositionally biased region" description="Basic and acidic residues" evidence="6">
    <location>
        <begin position="28"/>
        <end position="50"/>
    </location>
</feature>
<dbReference type="GO" id="GO:0004843">
    <property type="term" value="F:cysteine-type deubiquitinase activity"/>
    <property type="evidence" value="ECO:0007669"/>
    <property type="project" value="InterPro"/>
</dbReference>
<dbReference type="InterPro" id="IPR023237">
    <property type="entry name" value="Otulin"/>
</dbReference>
<organism evidence="7 8">
    <name type="scientific">Oopsacas minuta</name>
    <dbReference type="NCBI Taxonomy" id="111878"/>
    <lineage>
        <taxon>Eukaryota</taxon>
        <taxon>Metazoa</taxon>
        <taxon>Porifera</taxon>
        <taxon>Hexactinellida</taxon>
        <taxon>Hexasterophora</taxon>
        <taxon>Lyssacinosida</taxon>
        <taxon>Leucopsacidae</taxon>
        <taxon>Oopsacas</taxon>
    </lineage>
</organism>
<dbReference type="PANTHER" id="PTHR33662">
    <property type="entry name" value="OTU DEUBIQUITINASE WITH LINEAR LINKAGE-SPECIFICITY A-RELATED"/>
    <property type="match status" value="1"/>
</dbReference>